<dbReference type="EMBL" id="MJGC01000064">
    <property type="protein sequence ID" value="OEJ74639.1"/>
    <property type="molecule type" value="Genomic_DNA"/>
</dbReference>
<feature type="domain" description="Glycosyltransferase 2-like" evidence="10">
    <location>
        <begin position="5"/>
        <end position="166"/>
    </location>
</feature>
<dbReference type="PANTHER" id="PTHR48090:SF1">
    <property type="entry name" value="PROPHAGE BACTOPRENOL GLUCOSYL TRANSFERASE HOMOLOG"/>
    <property type="match status" value="1"/>
</dbReference>
<evidence type="ECO:0000259" key="10">
    <source>
        <dbReference type="Pfam" id="PF00535"/>
    </source>
</evidence>
<keyword evidence="6 9" id="KW-1133">Transmembrane helix</keyword>
<evidence type="ECO:0000256" key="7">
    <source>
        <dbReference type="ARBA" id="ARBA00023136"/>
    </source>
</evidence>
<keyword evidence="2" id="KW-1003">Cell membrane</keyword>
<evidence type="ECO:0000256" key="9">
    <source>
        <dbReference type="SAM" id="Phobius"/>
    </source>
</evidence>
<dbReference type="InterPro" id="IPR001173">
    <property type="entry name" value="Glyco_trans_2-like"/>
</dbReference>
<gene>
    <name evidence="11" type="ORF">BH720_13610</name>
</gene>
<dbReference type="GO" id="GO:0005886">
    <property type="term" value="C:plasma membrane"/>
    <property type="evidence" value="ECO:0007669"/>
    <property type="project" value="UniProtKB-SubCell"/>
</dbReference>
<evidence type="ECO:0000313" key="11">
    <source>
        <dbReference type="EMBL" id="OEJ74639.1"/>
    </source>
</evidence>
<evidence type="ECO:0000256" key="5">
    <source>
        <dbReference type="ARBA" id="ARBA00022692"/>
    </source>
</evidence>
<keyword evidence="4 11" id="KW-0808">Transferase</keyword>
<name>A0A1E5QIX6_9CYAN</name>
<evidence type="ECO:0000256" key="1">
    <source>
        <dbReference type="ARBA" id="ARBA00004651"/>
    </source>
</evidence>
<evidence type="ECO:0000256" key="6">
    <source>
        <dbReference type="ARBA" id="ARBA00022989"/>
    </source>
</evidence>
<keyword evidence="3" id="KW-0328">Glycosyltransferase</keyword>
<dbReference type="STRING" id="1781255.BH720_13610"/>
<dbReference type="Gene3D" id="3.90.550.10">
    <property type="entry name" value="Spore Coat Polysaccharide Biosynthesis Protein SpsA, Chain A"/>
    <property type="match status" value="1"/>
</dbReference>
<comment type="subcellular location">
    <subcellularLocation>
        <location evidence="1">Cell membrane</location>
        <topology evidence="1">Multi-pass membrane protein</topology>
    </subcellularLocation>
</comment>
<dbReference type="PANTHER" id="PTHR48090">
    <property type="entry name" value="UNDECAPRENYL-PHOSPHATE 4-DEOXY-4-FORMAMIDO-L-ARABINOSE TRANSFERASE-RELATED"/>
    <property type="match status" value="1"/>
</dbReference>
<dbReference type="CDD" id="cd04187">
    <property type="entry name" value="DPM1_like_bac"/>
    <property type="match status" value="1"/>
</dbReference>
<comment type="caution">
    <text evidence="11">The sequence shown here is derived from an EMBL/GenBank/DDBJ whole genome shotgun (WGS) entry which is preliminary data.</text>
</comment>
<dbReference type="InterPro" id="IPR050256">
    <property type="entry name" value="Glycosyltransferase_2"/>
</dbReference>
<dbReference type="FunFam" id="3.90.550.10:FF:000079">
    <property type="entry name" value="Probable glycosyl transferase"/>
    <property type="match status" value="1"/>
</dbReference>
<accession>A0A1E5QIX6</accession>
<dbReference type="SUPFAM" id="SSF53448">
    <property type="entry name" value="Nucleotide-diphospho-sugar transferases"/>
    <property type="match status" value="1"/>
</dbReference>
<reference evidence="11" key="1">
    <citation type="submission" date="2016-09" db="EMBL/GenBank/DDBJ databases">
        <title>Draft genome of thermotolerant cyanobacterium Desertifilum sp. strain IPPAS B-1220.</title>
        <authorList>
            <person name="Sinetova M.A."/>
            <person name="Bolakhan K."/>
            <person name="Zayadan B.K."/>
            <person name="Mironov K.S."/>
            <person name="Ustinova V."/>
            <person name="Kupriyanova E.V."/>
            <person name="Sidorov R.A."/>
            <person name="Skrypnik A.N."/>
            <person name="Gogoleva N.E."/>
            <person name="Gogolev Y.V."/>
            <person name="Los D.A."/>
        </authorList>
    </citation>
    <scope>NUCLEOTIDE SEQUENCE [LARGE SCALE GENOMIC DNA]</scope>
    <source>
        <strain evidence="11">IPPAS B-1220</strain>
    </source>
</reference>
<organism evidence="11">
    <name type="scientific">Desertifilum tharense IPPAS B-1220</name>
    <dbReference type="NCBI Taxonomy" id="1781255"/>
    <lineage>
        <taxon>Bacteria</taxon>
        <taxon>Bacillati</taxon>
        <taxon>Cyanobacteriota</taxon>
        <taxon>Cyanophyceae</taxon>
        <taxon>Desertifilales</taxon>
        <taxon>Desertifilaceae</taxon>
        <taxon>Desertifilum</taxon>
    </lineage>
</organism>
<dbReference type="InterPro" id="IPR029044">
    <property type="entry name" value="Nucleotide-diphossugar_trans"/>
</dbReference>
<dbReference type="Pfam" id="PF00535">
    <property type="entry name" value="Glycos_transf_2"/>
    <property type="match status" value="1"/>
</dbReference>
<sequence>MPKYSLVVPIYNEEENIPEMYRRLSAVMDNLDRHSELILVNDGSRDRSLQLIRDLYRKDNRVCYLSFARNFGHQVAVSAGLQYARGEAVIVLDADLQDPPELIPYLIELWQQGFEVVYAQRRRRFQENWFKRFCAYTFYRVLNALTDTKIPPDTGDFCLMDRQVVDVLNSMPERDRYLRGLRAWVGFRQTAFLFDRDPRFAGEVKYTFRKSLALAINALVSFSKVPLRIATYLGLVAAAIALLMAILVFYWRVFYPGSPLTGYAAILIAIFFLGAVQLVCLGILGEYIGRIYEEVKGRPLYTLGEIGGFEKERTQNPR</sequence>
<comment type="similarity">
    <text evidence="8">Belongs to the glycosyltransferase 2 family. GtrB subfamily.</text>
</comment>
<dbReference type="GO" id="GO:0016757">
    <property type="term" value="F:glycosyltransferase activity"/>
    <property type="evidence" value="ECO:0007669"/>
    <property type="project" value="UniProtKB-KW"/>
</dbReference>
<dbReference type="AlphaFoldDB" id="A0A1E5QIX6"/>
<evidence type="ECO:0000256" key="3">
    <source>
        <dbReference type="ARBA" id="ARBA00022676"/>
    </source>
</evidence>
<proteinExistence type="inferred from homology"/>
<dbReference type="OrthoDB" id="9807778at2"/>
<feature type="transmembrane region" description="Helical" evidence="9">
    <location>
        <begin position="229"/>
        <end position="251"/>
    </location>
</feature>
<keyword evidence="5 9" id="KW-0812">Transmembrane</keyword>
<protein>
    <submittedName>
        <fullName evidence="11">Glycosyltransferase</fullName>
    </submittedName>
</protein>
<dbReference type="RefSeq" id="WP_069967796.1">
    <property type="nucleotide sequence ID" value="NZ_CM124774.1"/>
</dbReference>
<evidence type="ECO:0000256" key="4">
    <source>
        <dbReference type="ARBA" id="ARBA00022679"/>
    </source>
</evidence>
<evidence type="ECO:0000256" key="8">
    <source>
        <dbReference type="ARBA" id="ARBA00038152"/>
    </source>
</evidence>
<feature type="transmembrane region" description="Helical" evidence="9">
    <location>
        <begin position="263"/>
        <end position="288"/>
    </location>
</feature>
<keyword evidence="7 9" id="KW-0472">Membrane</keyword>
<evidence type="ECO:0000256" key="2">
    <source>
        <dbReference type="ARBA" id="ARBA00022475"/>
    </source>
</evidence>